<comment type="caution">
    <text evidence="2">The sequence shown here is derived from an EMBL/GenBank/DDBJ whole genome shotgun (WGS) entry which is preliminary data.</text>
</comment>
<feature type="compositionally biased region" description="Low complexity" evidence="1">
    <location>
        <begin position="27"/>
        <end position="38"/>
    </location>
</feature>
<evidence type="ECO:0000256" key="1">
    <source>
        <dbReference type="SAM" id="MobiDB-lite"/>
    </source>
</evidence>
<name>A0A8J2J9A7_9HEXA</name>
<accession>A0A8J2J9A7</accession>
<gene>
    <name evidence="2" type="ORF">AFUS01_LOCUS5750</name>
</gene>
<feature type="region of interest" description="Disordered" evidence="1">
    <location>
        <begin position="1"/>
        <end position="100"/>
    </location>
</feature>
<sequence length="100" mass="10208">ETTHSQELALGSKSSVETPEYPGGQKPGPVAVGPVSVAEHGQKNPEPGTGRPVSAVQPERKNPEPEVGRPVSADEPERRNPETPGGGAGSEPANETPASP</sequence>
<keyword evidence="3" id="KW-1185">Reference proteome</keyword>
<dbReference type="EMBL" id="CAJVCH010036858">
    <property type="protein sequence ID" value="CAG7716226.1"/>
    <property type="molecule type" value="Genomic_DNA"/>
</dbReference>
<dbReference type="Proteomes" id="UP000708208">
    <property type="component" value="Unassembled WGS sequence"/>
</dbReference>
<organism evidence="2 3">
    <name type="scientific">Allacma fusca</name>
    <dbReference type="NCBI Taxonomy" id="39272"/>
    <lineage>
        <taxon>Eukaryota</taxon>
        <taxon>Metazoa</taxon>
        <taxon>Ecdysozoa</taxon>
        <taxon>Arthropoda</taxon>
        <taxon>Hexapoda</taxon>
        <taxon>Collembola</taxon>
        <taxon>Symphypleona</taxon>
        <taxon>Sminthuridae</taxon>
        <taxon>Allacma</taxon>
    </lineage>
</organism>
<feature type="non-terminal residue" evidence="2">
    <location>
        <position position="100"/>
    </location>
</feature>
<reference evidence="2" key="1">
    <citation type="submission" date="2021-06" db="EMBL/GenBank/DDBJ databases">
        <authorList>
            <person name="Hodson N. C."/>
            <person name="Mongue J. A."/>
            <person name="Jaron S. K."/>
        </authorList>
    </citation>
    <scope>NUCLEOTIDE SEQUENCE</scope>
</reference>
<protein>
    <submittedName>
        <fullName evidence="2">Uncharacterized protein</fullName>
    </submittedName>
</protein>
<feature type="compositionally biased region" description="Basic and acidic residues" evidence="1">
    <location>
        <begin position="58"/>
        <end position="67"/>
    </location>
</feature>
<proteinExistence type="predicted"/>
<dbReference type="AlphaFoldDB" id="A0A8J2J9A7"/>
<evidence type="ECO:0000313" key="3">
    <source>
        <dbReference type="Proteomes" id="UP000708208"/>
    </source>
</evidence>
<feature type="non-terminal residue" evidence="2">
    <location>
        <position position="1"/>
    </location>
</feature>
<evidence type="ECO:0000313" key="2">
    <source>
        <dbReference type="EMBL" id="CAG7716226.1"/>
    </source>
</evidence>